<dbReference type="InterPro" id="IPR050300">
    <property type="entry name" value="GDXG_lipolytic_enzyme"/>
</dbReference>
<dbReference type="Proteomes" id="UP001342314">
    <property type="component" value="Unassembled WGS sequence"/>
</dbReference>
<evidence type="ECO:0000313" key="5">
    <source>
        <dbReference type="Proteomes" id="UP001342314"/>
    </source>
</evidence>
<evidence type="ECO:0008006" key="6">
    <source>
        <dbReference type="Google" id="ProtNLM"/>
    </source>
</evidence>
<dbReference type="AlphaFoldDB" id="A0AAV5GYT9"/>
<protein>
    <recommendedName>
        <fullName evidence="6">Alpha/beta-hydrolase</fullName>
    </recommendedName>
</protein>
<reference evidence="4 5" key="1">
    <citation type="submission" date="2021-12" db="EMBL/GenBank/DDBJ databases">
        <title>High titer production of polyol ester of fatty acids by Rhodotorula paludigena BS15 towards product separation-free biomass refinery.</title>
        <authorList>
            <person name="Mano J."/>
            <person name="Ono H."/>
            <person name="Tanaka T."/>
            <person name="Naito K."/>
            <person name="Sushida H."/>
            <person name="Ike M."/>
            <person name="Tokuyasu K."/>
            <person name="Kitaoka M."/>
        </authorList>
    </citation>
    <scope>NUCLEOTIDE SEQUENCE [LARGE SCALE GENOMIC DNA]</scope>
    <source>
        <strain evidence="4 5">BS15</strain>
    </source>
</reference>
<comment type="caution">
    <text evidence="4">The sequence shown here is derived from an EMBL/GenBank/DDBJ whole genome shotgun (WGS) entry which is preliminary data.</text>
</comment>
<dbReference type="EMBL" id="BQKY01000017">
    <property type="protein sequence ID" value="GJN94527.1"/>
    <property type="molecule type" value="Genomic_DNA"/>
</dbReference>
<sequence>MSSRPEPTLRTVYKSVDGHDVHLDCFLPSAQCSNVPVVIWIHGGGFFDGASCDYSDVNLRGTLARGWAFVSLDYRLAPQVTLDDLIQDIRDGCEFVRDGRLDQKLGGGKVDGQKLAVSGSSAGGALAVFASYTLSPPPRACYSLYGCVDLLHPSYNAPVNFPSGHISYESVSSHLQRDGPVVSHSPAEVDFATMVAHNRTKACFYTIQEGKVLPWSTRAPEPIDFANPSEQLAGYAARELVRRAKEPKRESIPPTVCVHGRKDLMVPFALSEELVETLREAGVDAQLIEEPEANHGFDLLPGTWGDKERMRVFEQANDFLAKYLA</sequence>
<dbReference type="InterPro" id="IPR049492">
    <property type="entry name" value="BD-FAE-like_dom"/>
</dbReference>
<evidence type="ECO:0000313" key="4">
    <source>
        <dbReference type="EMBL" id="GJN94527.1"/>
    </source>
</evidence>
<proteinExistence type="predicted"/>
<keyword evidence="1" id="KW-0378">Hydrolase</keyword>
<dbReference type="PANTHER" id="PTHR48081">
    <property type="entry name" value="AB HYDROLASE SUPERFAMILY PROTEIN C4A8.06C"/>
    <property type="match status" value="1"/>
</dbReference>
<evidence type="ECO:0000259" key="2">
    <source>
        <dbReference type="Pfam" id="PF00326"/>
    </source>
</evidence>
<name>A0AAV5GYT9_9BASI</name>
<dbReference type="Gene3D" id="3.40.50.1820">
    <property type="entry name" value="alpha/beta hydrolase"/>
    <property type="match status" value="1"/>
</dbReference>
<gene>
    <name evidence="4" type="ORF">Rhopal_007610-T1</name>
</gene>
<feature type="domain" description="BD-FAE-like" evidence="3">
    <location>
        <begin position="23"/>
        <end position="133"/>
    </location>
</feature>
<dbReference type="InterPro" id="IPR029058">
    <property type="entry name" value="AB_hydrolase_fold"/>
</dbReference>
<dbReference type="Pfam" id="PF20434">
    <property type="entry name" value="BD-FAE"/>
    <property type="match status" value="1"/>
</dbReference>
<evidence type="ECO:0000256" key="1">
    <source>
        <dbReference type="ARBA" id="ARBA00022801"/>
    </source>
</evidence>
<dbReference type="PANTHER" id="PTHR48081:SF3">
    <property type="entry name" value="ALPHA_BETA HYDROLASE FOLD-3 DOMAIN-CONTAINING PROTEIN"/>
    <property type="match status" value="1"/>
</dbReference>
<dbReference type="GO" id="GO:0006508">
    <property type="term" value="P:proteolysis"/>
    <property type="evidence" value="ECO:0007669"/>
    <property type="project" value="InterPro"/>
</dbReference>
<dbReference type="GO" id="GO:0008236">
    <property type="term" value="F:serine-type peptidase activity"/>
    <property type="evidence" value="ECO:0007669"/>
    <property type="project" value="InterPro"/>
</dbReference>
<feature type="domain" description="Peptidase S9 prolyl oligopeptidase catalytic" evidence="2">
    <location>
        <begin position="222"/>
        <end position="324"/>
    </location>
</feature>
<organism evidence="4 5">
    <name type="scientific">Rhodotorula paludigena</name>
    <dbReference type="NCBI Taxonomy" id="86838"/>
    <lineage>
        <taxon>Eukaryota</taxon>
        <taxon>Fungi</taxon>
        <taxon>Dikarya</taxon>
        <taxon>Basidiomycota</taxon>
        <taxon>Pucciniomycotina</taxon>
        <taxon>Microbotryomycetes</taxon>
        <taxon>Sporidiobolales</taxon>
        <taxon>Sporidiobolaceae</taxon>
        <taxon>Rhodotorula</taxon>
    </lineage>
</organism>
<evidence type="ECO:0000259" key="3">
    <source>
        <dbReference type="Pfam" id="PF20434"/>
    </source>
</evidence>
<dbReference type="Pfam" id="PF00326">
    <property type="entry name" value="Peptidase_S9"/>
    <property type="match status" value="1"/>
</dbReference>
<accession>A0AAV5GYT9</accession>
<keyword evidence="5" id="KW-1185">Reference proteome</keyword>
<dbReference type="SUPFAM" id="SSF53474">
    <property type="entry name" value="alpha/beta-Hydrolases"/>
    <property type="match status" value="1"/>
</dbReference>
<dbReference type="InterPro" id="IPR001375">
    <property type="entry name" value="Peptidase_S9_cat"/>
</dbReference>